<comment type="caution">
    <text evidence="2">The sequence shown here is derived from an EMBL/GenBank/DDBJ whole genome shotgun (WGS) entry which is preliminary data.</text>
</comment>
<proteinExistence type="predicted"/>
<accession>A0A916U2G0</accession>
<name>A0A916U2G0_9ACTN</name>
<dbReference type="Proteomes" id="UP000641514">
    <property type="component" value="Unassembled WGS sequence"/>
</dbReference>
<evidence type="ECO:0000313" key="2">
    <source>
        <dbReference type="EMBL" id="GGC57598.1"/>
    </source>
</evidence>
<reference evidence="2" key="2">
    <citation type="submission" date="2020-09" db="EMBL/GenBank/DDBJ databases">
        <authorList>
            <person name="Sun Q."/>
            <person name="Zhou Y."/>
        </authorList>
    </citation>
    <scope>NUCLEOTIDE SEQUENCE</scope>
    <source>
        <strain evidence="2">CGMCC 1.15478</strain>
    </source>
</reference>
<dbReference type="AlphaFoldDB" id="A0A916U2G0"/>
<evidence type="ECO:0000313" key="3">
    <source>
        <dbReference type="Proteomes" id="UP000641514"/>
    </source>
</evidence>
<organism evidence="2 3">
    <name type="scientific">Hoyosella rhizosphaerae</name>
    <dbReference type="NCBI Taxonomy" id="1755582"/>
    <lineage>
        <taxon>Bacteria</taxon>
        <taxon>Bacillati</taxon>
        <taxon>Actinomycetota</taxon>
        <taxon>Actinomycetes</taxon>
        <taxon>Mycobacteriales</taxon>
        <taxon>Hoyosellaceae</taxon>
        <taxon>Hoyosella</taxon>
    </lineage>
</organism>
<evidence type="ECO:0000256" key="1">
    <source>
        <dbReference type="SAM" id="MobiDB-lite"/>
    </source>
</evidence>
<feature type="region of interest" description="Disordered" evidence="1">
    <location>
        <begin position="1"/>
        <end position="22"/>
    </location>
</feature>
<keyword evidence="3" id="KW-1185">Reference proteome</keyword>
<gene>
    <name evidence="2" type="ORF">GCM10011410_07640</name>
</gene>
<reference evidence="2" key="1">
    <citation type="journal article" date="2014" name="Int. J. Syst. Evol. Microbiol.">
        <title>Complete genome sequence of Corynebacterium casei LMG S-19264T (=DSM 44701T), isolated from a smear-ripened cheese.</title>
        <authorList>
            <consortium name="US DOE Joint Genome Institute (JGI-PGF)"/>
            <person name="Walter F."/>
            <person name="Albersmeier A."/>
            <person name="Kalinowski J."/>
            <person name="Ruckert C."/>
        </authorList>
    </citation>
    <scope>NUCLEOTIDE SEQUENCE</scope>
    <source>
        <strain evidence="2">CGMCC 1.15478</strain>
    </source>
</reference>
<protein>
    <submittedName>
        <fullName evidence="2">Uncharacterized protein</fullName>
    </submittedName>
</protein>
<sequence length="75" mass="8348">MVTEGEVPPSAGPYELGQDTSLPPLLTRMTLSWTVRTIVVFREDSDRAMDHFARHYAQRSPANSWPISGSMQTLG</sequence>
<dbReference type="EMBL" id="BMJH01000001">
    <property type="protein sequence ID" value="GGC57598.1"/>
    <property type="molecule type" value="Genomic_DNA"/>
</dbReference>